<dbReference type="PANTHER" id="PTHR21596">
    <property type="entry name" value="RIBONUCLEASE P SUBUNIT P38"/>
    <property type="match status" value="1"/>
</dbReference>
<proteinExistence type="predicted"/>
<sequence length="294" mass="34762">MSDDKNEEELNQVRRLAVSLSNEIDYKNQRLLEMEHKYNETTATVRQLVVGLTKEIDSKQKSLLEMEHKYSESSAYVKLLLEGKLLAQNTVECDNNLHAQINTLRKELDEKTDAMQDLESLNCVLTVKERTTNQELQEARKETVESLQDMLNGRSHLGIKRMGEIDWKPFQHMCSQKFPGMDWKKISAELCSKWQERLRNPQWQPFKIVMLNGEPQEQIDEDDQNLRELRNEWGEDVYKAVTKALLEINEVNASGRYAVPEIWNLKEERRSSMKEIIQYLIKQLKTHKRKRKRR</sequence>
<accession>A0A7N2MEE9</accession>
<dbReference type="Gramene" id="QL08p059586:mrna">
    <property type="protein sequence ID" value="QL08p059586:mrna"/>
    <property type="gene ID" value="QL08p059586"/>
</dbReference>
<protein>
    <recommendedName>
        <fullName evidence="1">Factor of DNA methylation 1-5/IDN2 domain-containing protein</fullName>
    </recommendedName>
</protein>
<dbReference type="EnsemblPlants" id="QL08p059586:mrna">
    <property type="protein sequence ID" value="QL08p059586:mrna"/>
    <property type="gene ID" value="QL08p059586"/>
</dbReference>
<dbReference type="InterPro" id="IPR005379">
    <property type="entry name" value="FDM1-5/IDN2_XH"/>
</dbReference>
<dbReference type="InterPro" id="IPR045177">
    <property type="entry name" value="FDM1-5/IDN2"/>
</dbReference>
<keyword evidence="3" id="KW-1185">Reference proteome</keyword>
<reference evidence="2" key="2">
    <citation type="submission" date="2021-01" db="UniProtKB">
        <authorList>
            <consortium name="EnsemblPlants"/>
        </authorList>
    </citation>
    <scope>IDENTIFICATION</scope>
</reference>
<evidence type="ECO:0000313" key="3">
    <source>
        <dbReference type="Proteomes" id="UP000594261"/>
    </source>
</evidence>
<name>A0A7N2MEE9_QUELO</name>
<dbReference type="EMBL" id="LRBV02000008">
    <property type="status" value="NOT_ANNOTATED_CDS"/>
    <property type="molecule type" value="Genomic_DNA"/>
</dbReference>
<evidence type="ECO:0000313" key="2">
    <source>
        <dbReference type="EnsemblPlants" id="QL08p059586:mrna"/>
    </source>
</evidence>
<feature type="domain" description="Factor of DNA methylation 1-5/IDN2" evidence="1">
    <location>
        <begin position="160"/>
        <end position="290"/>
    </location>
</feature>
<dbReference type="AlphaFoldDB" id="A0A7N2MEE9"/>
<organism evidence="2 3">
    <name type="scientific">Quercus lobata</name>
    <name type="common">Valley oak</name>
    <dbReference type="NCBI Taxonomy" id="97700"/>
    <lineage>
        <taxon>Eukaryota</taxon>
        <taxon>Viridiplantae</taxon>
        <taxon>Streptophyta</taxon>
        <taxon>Embryophyta</taxon>
        <taxon>Tracheophyta</taxon>
        <taxon>Spermatophyta</taxon>
        <taxon>Magnoliopsida</taxon>
        <taxon>eudicotyledons</taxon>
        <taxon>Gunneridae</taxon>
        <taxon>Pentapetalae</taxon>
        <taxon>rosids</taxon>
        <taxon>fabids</taxon>
        <taxon>Fagales</taxon>
        <taxon>Fagaceae</taxon>
        <taxon>Quercus</taxon>
    </lineage>
</organism>
<dbReference type="OMA" id="ANKELFC"/>
<dbReference type="FunCoup" id="A0A7N2MEE9">
    <property type="interactions" value="45"/>
</dbReference>
<dbReference type="InParanoid" id="A0A7N2MEE9"/>
<dbReference type="PANTHER" id="PTHR21596:SF82">
    <property type="entry name" value="FACTOR OF DNA METHYLATION 5-LIKE"/>
    <property type="match status" value="1"/>
</dbReference>
<dbReference type="Pfam" id="PF03469">
    <property type="entry name" value="XH"/>
    <property type="match status" value="1"/>
</dbReference>
<dbReference type="Proteomes" id="UP000594261">
    <property type="component" value="Chromosome 8"/>
</dbReference>
<dbReference type="GO" id="GO:0080188">
    <property type="term" value="P:gene silencing by siRNA-directed DNA methylation"/>
    <property type="evidence" value="ECO:0007669"/>
    <property type="project" value="InterPro"/>
</dbReference>
<evidence type="ECO:0000259" key="1">
    <source>
        <dbReference type="Pfam" id="PF03469"/>
    </source>
</evidence>
<reference evidence="2 3" key="1">
    <citation type="journal article" date="2016" name="G3 (Bethesda)">
        <title>First Draft Assembly and Annotation of the Genome of a California Endemic Oak Quercus lobata Nee (Fagaceae).</title>
        <authorList>
            <person name="Sork V.L."/>
            <person name="Fitz-Gibbon S.T."/>
            <person name="Puiu D."/>
            <person name="Crepeau M."/>
            <person name="Gugger P.F."/>
            <person name="Sherman R."/>
            <person name="Stevens K."/>
            <person name="Langley C.H."/>
            <person name="Pellegrini M."/>
            <person name="Salzberg S.L."/>
        </authorList>
    </citation>
    <scope>NUCLEOTIDE SEQUENCE [LARGE SCALE GENOMIC DNA]</scope>
    <source>
        <strain evidence="2 3">cv. SW786</strain>
    </source>
</reference>